<reference evidence="21" key="1">
    <citation type="submission" date="2018-09" db="EMBL/GenBank/DDBJ databases">
        <authorList>
            <person name="Parvin R."/>
            <person name="Begum J.A."/>
            <person name="Chowdhury E.H."/>
            <person name="Islam M.R."/>
            <person name="Harder T."/>
        </authorList>
    </citation>
    <scope>NUCLEOTIDE SEQUENCE</scope>
</reference>
<comment type="catalytic activity">
    <reaction evidence="15">
        <text>N(6),N(6),N(6)-trimethyl-L-lysyl(9)-[histone H3] + 2 2-oxoglutarate + 2 O2 = N(6)-methyl-L-lysyl(9)-[histone H3] + 2 formaldehyde + 2 succinate + 2 CO2</text>
        <dbReference type="Rhea" id="RHEA:60200"/>
        <dbReference type="Rhea" id="RHEA-COMP:15538"/>
        <dbReference type="Rhea" id="RHEA-COMP:15542"/>
        <dbReference type="ChEBI" id="CHEBI:15379"/>
        <dbReference type="ChEBI" id="CHEBI:16526"/>
        <dbReference type="ChEBI" id="CHEBI:16810"/>
        <dbReference type="ChEBI" id="CHEBI:16842"/>
        <dbReference type="ChEBI" id="CHEBI:30031"/>
        <dbReference type="ChEBI" id="CHEBI:61929"/>
        <dbReference type="ChEBI" id="CHEBI:61961"/>
        <dbReference type="EC" id="1.14.11.66"/>
    </reaction>
</comment>
<dbReference type="InterPro" id="IPR001965">
    <property type="entry name" value="Znf_PHD"/>
</dbReference>
<feature type="compositionally biased region" description="Acidic residues" evidence="17">
    <location>
        <begin position="395"/>
        <end position="404"/>
    </location>
</feature>
<keyword evidence="12" id="KW-0805">Transcription regulation</keyword>
<feature type="region of interest" description="Disordered" evidence="17">
    <location>
        <begin position="395"/>
        <end position="420"/>
    </location>
</feature>
<feature type="compositionally biased region" description="Low complexity" evidence="17">
    <location>
        <begin position="755"/>
        <end position="772"/>
    </location>
</feature>
<feature type="domain" description="JmjC" evidence="19">
    <location>
        <begin position="145"/>
        <end position="308"/>
    </location>
</feature>
<feature type="region of interest" description="Disordered" evidence="17">
    <location>
        <begin position="752"/>
        <end position="772"/>
    </location>
</feature>
<dbReference type="AlphaFoldDB" id="A0A3B0RF76"/>
<comment type="similarity">
    <text evidence="3">Belongs to the JHDM3 histone demethylase family.</text>
</comment>
<evidence type="ECO:0000256" key="15">
    <source>
        <dbReference type="ARBA" id="ARBA00049349"/>
    </source>
</evidence>
<keyword evidence="6" id="KW-0863">Zinc-finger</keyword>
<dbReference type="SMART" id="SM00545">
    <property type="entry name" value="JmjN"/>
    <property type="match status" value="1"/>
</dbReference>
<evidence type="ECO:0000256" key="9">
    <source>
        <dbReference type="ARBA" id="ARBA00022964"/>
    </source>
</evidence>
<keyword evidence="14" id="KW-0539">Nucleus</keyword>
<dbReference type="Gene3D" id="2.60.120.650">
    <property type="entry name" value="Cupin"/>
    <property type="match status" value="1"/>
</dbReference>
<organism evidence="21">
    <name type="scientific">Psoroptes ovis</name>
    <name type="common">Sheep scab mite</name>
    <dbReference type="NCBI Taxonomy" id="83912"/>
    <lineage>
        <taxon>Eukaryota</taxon>
        <taxon>Metazoa</taxon>
        <taxon>Ecdysozoa</taxon>
        <taxon>Arthropoda</taxon>
        <taxon>Chelicerata</taxon>
        <taxon>Arachnida</taxon>
        <taxon>Acari</taxon>
        <taxon>Acariformes</taxon>
        <taxon>Sarcoptiformes</taxon>
        <taxon>Astigmata</taxon>
        <taxon>Psoroptidia</taxon>
        <taxon>Sarcoptoidea</taxon>
        <taxon>Psoroptidae</taxon>
        <taxon>Psoroptes</taxon>
    </lineage>
</organism>
<comment type="cofactor">
    <cofactor evidence="1">
        <name>Fe(2+)</name>
        <dbReference type="ChEBI" id="CHEBI:29033"/>
    </cofactor>
</comment>
<dbReference type="SMART" id="SM00558">
    <property type="entry name" value="JmjC"/>
    <property type="match status" value="1"/>
</dbReference>
<dbReference type="PROSITE" id="PS51183">
    <property type="entry name" value="JMJN"/>
    <property type="match status" value="1"/>
</dbReference>
<evidence type="ECO:0000256" key="7">
    <source>
        <dbReference type="ARBA" id="ARBA00022833"/>
    </source>
</evidence>
<evidence type="ECO:0000256" key="17">
    <source>
        <dbReference type="SAM" id="MobiDB-lite"/>
    </source>
</evidence>
<dbReference type="Gene3D" id="2.30.30.140">
    <property type="match status" value="1"/>
</dbReference>
<evidence type="ECO:0000256" key="10">
    <source>
        <dbReference type="ARBA" id="ARBA00023002"/>
    </source>
</evidence>
<evidence type="ECO:0000256" key="4">
    <source>
        <dbReference type="ARBA" id="ARBA00012900"/>
    </source>
</evidence>
<evidence type="ECO:0000259" key="18">
    <source>
        <dbReference type="PROSITE" id="PS51183"/>
    </source>
</evidence>
<dbReference type="SMART" id="SM00249">
    <property type="entry name" value="PHD"/>
    <property type="match status" value="2"/>
</dbReference>
<dbReference type="GO" id="GO:0032259">
    <property type="term" value="P:methylation"/>
    <property type="evidence" value="ECO:0007669"/>
    <property type="project" value="UniProtKB-KW"/>
</dbReference>
<proteinExistence type="evidence at transcript level"/>
<dbReference type="Gene3D" id="3.10.330.70">
    <property type="match status" value="1"/>
</dbReference>
<keyword evidence="10" id="KW-0560">Oxidoreductase</keyword>
<keyword evidence="21" id="KW-0808">Transferase</keyword>
<keyword evidence="7" id="KW-0862">Zinc</keyword>
<dbReference type="GO" id="GO:0140681">
    <property type="term" value="F:histone H3K36me2/H3K36me3 demethylase activity"/>
    <property type="evidence" value="ECO:0007669"/>
    <property type="project" value="UniProtKB-ARBA"/>
</dbReference>
<evidence type="ECO:0000256" key="3">
    <source>
        <dbReference type="ARBA" id="ARBA00009711"/>
    </source>
</evidence>
<dbReference type="SUPFAM" id="SSF57903">
    <property type="entry name" value="FYVE/PHD zinc finger"/>
    <property type="match status" value="1"/>
</dbReference>
<dbReference type="GO" id="GO:0008168">
    <property type="term" value="F:methyltransferase activity"/>
    <property type="evidence" value="ECO:0007669"/>
    <property type="project" value="UniProtKB-KW"/>
</dbReference>
<dbReference type="SUPFAM" id="SSF51197">
    <property type="entry name" value="Clavaminate synthase-like"/>
    <property type="match status" value="1"/>
</dbReference>
<dbReference type="FunFam" id="2.60.120.650:FF:000048">
    <property type="entry name" value="Lysine-specific demethylase 4A"/>
    <property type="match status" value="1"/>
</dbReference>
<dbReference type="EC" id="1.14.11.66" evidence="4"/>
<evidence type="ECO:0000256" key="1">
    <source>
        <dbReference type="ARBA" id="ARBA00001954"/>
    </source>
</evidence>
<keyword evidence="11" id="KW-0408">Iron</keyword>
<keyword evidence="8" id="KW-0156">Chromatin regulator</keyword>
<evidence type="ECO:0000259" key="20">
    <source>
        <dbReference type="PROSITE" id="PS51805"/>
    </source>
</evidence>
<dbReference type="Gene3D" id="3.30.40.10">
    <property type="entry name" value="Zinc/RING finger domain, C3HC4 (zinc finger)"/>
    <property type="match status" value="2"/>
</dbReference>
<name>A0A3B0RF76_PSOOV</name>
<dbReference type="PROSITE" id="PS51184">
    <property type="entry name" value="JMJC"/>
    <property type="match status" value="1"/>
</dbReference>
<keyword evidence="9" id="KW-0223">Dioxygenase</keyword>
<evidence type="ECO:0000256" key="5">
    <source>
        <dbReference type="ARBA" id="ARBA00022723"/>
    </source>
</evidence>
<comment type="function">
    <text evidence="16">Probable histone demethylase that specifically demethylates 'Lys-9' and 'Lys-36' residues of histone H3, thereby playing a central role in histone code. Demethylation of Lys residue generates formaldehyde and succinate.</text>
</comment>
<dbReference type="GO" id="GO:0000785">
    <property type="term" value="C:chromatin"/>
    <property type="evidence" value="ECO:0007669"/>
    <property type="project" value="TreeGrafter"/>
</dbReference>
<keyword evidence="5" id="KW-0479">Metal-binding</keyword>
<feature type="domain" description="JmjN" evidence="18">
    <location>
        <begin position="14"/>
        <end position="56"/>
    </location>
</feature>
<gene>
    <name evidence="21" type="primary">PSOVI09g02230</name>
</gene>
<dbReference type="InterPro" id="IPR013083">
    <property type="entry name" value="Znf_RING/FYVE/PHD"/>
</dbReference>
<protein>
    <recommendedName>
        <fullName evidence="4">[histone H3]-trimethyl-L-lysine(9) demethylase</fullName>
        <ecNumber evidence="4">1.14.11.66</ecNumber>
    </recommendedName>
</protein>
<dbReference type="GO" id="GO:0005634">
    <property type="term" value="C:nucleus"/>
    <property type="evidence" value="ECO:0007669"/>
    <property type="project" value="UniProtKB-SubCell"/>
</dbReference>
<dbReference type="InterPro" id="IPR003347">
    <property type="entry name" value="JmjC_dom"/>
</dbReference>
<accession>A0A3B0RF76</accession>
<dbReference type="Pfam" id="PF13831">
    <property type="entry name" value="PHD_2"/>
    <property type="match status" value="1"/>
</dbReference>
<keyword evidence="21" id="KW-0489">Methyltransferase</keyword>
<dbReference type="GO" id="GO:0048512">
    <property type="term" value="P:circadian behavior"/>
    <property type="evidence" value="ECO:0007669"/>
    <property type="project" value="UniProtKB-ARBA"/>
</dbReference>
<evidence type="ECO:0000259" key="19">
    <source>
        <dbReference type="PROSITE" id="PS51184"/>
    </source>
</evidence>
<dbReference type="PROSITE" id="PS51805">
    <property type="entry name" value="EPHD"/>
    <property type="match status" value="1"/>
</dbReference>
<feature type="domain" description="PHD-type" evidence="20">
    <location>
        <begin position="627"/>
        <end position="740"/>
    </location>
</feature>
<comment type="subcellular location">
    <subcellularLocation>
        <location evidence="2">Nucleus</location>
    </subcellularLocation>
</comment>
<dbReference type="PANTHER" id="PTHR10694:SF129">
    <property type="entry name" value="LYSINE-SPECIFIC DEMETHYLASE 4B-RELATED"/>
    <property type="match status" value="1"/>
</dbReference>
<evidence type="ECO:0000256" key="16">
    <source>
        <dbReference type="ARBA" id="ARBA00053408"/>
    </source>
</evidence>
<dbReference type="PANTHER" id="PTHR10694">
    <property type="entry name" value="LYSINE-SPECIFIC DEMETHYLASE"/>
    <property type="match status" value="1"/>
</dbReference>
<evidence type="ECO:0000256" key="13">
    <source>
        <dbReference type="ARBA" id="ARBA00023163"/>
    </source>
</evidence>
<dbReference type="GO" id="GO:0010468">
    <property type="term" value="P:regulation of gene expression"/>
    <property type="evidence" value="ECO:0007669"/>
    <property type="project" value="TreeGrafter"/>
</dbReference>
<dbReference type="Pfam" id="PF13832">
    <property type="entry name" value="zf-HC5HC2H_2"/>
    <property type="match status" value="1"/>
</dbReference>
<evidence type="ECO:0000256" key="11">
    <source>
        <dbReference type="ARBA" id="ARBA00023004"/>
    </source>
</evidence>
<dbReference type="InterPro" id="IPR019787">
    <property type="entry name" value="Znf_PHD-finger"/>
</dbReference>
<dbReference type="InterPro" id="IPR011011">
    <property type="entry name" value="Znf_FYVE_PHD"/>
</dbReference>
<dbReference type="GO" id="GO:0140684">
    <property type="term" value="F:histone H3K9me2/H3K9me3 demethylase activity"/>
    <property type="evidence" value="ECO:0007669"/>
    <property type="project" value="UniProtKB-EC"/>
</dbReference>
<evidence type="ECO:0000313" key="21">
    <source>
        <dbReference type="EMBL" id="SZF06442.1"/>
    </source>
</evidence>
<dbReference type="EMBL" id="LS999124">
    <property type="protein sequence ID" value="SZF06442.1"/>
    <property type="molecule type" value="mRNA"/>
</dbReference>
<dbReference type="InterPro" id="IPR034732">
    <property type="entry name" value="EPHD"/>
</dbReference>
<evidence type="ECO:0000256" key="6">
    <source>
        <dbReference type="ARBA" id="ARBA00022771"/>
    </source>
</evidence>
<evidence type="ECO:0000256" key="2">
    <source>
        <dbReference type="ARBA" id="ARBA00004123"/>
    </source>
</evidence>
<dbReference type="CDD" id="cd15493">
    <property type="entry name" value="PHD_JMJD2"/>
    <property type="match status" value="1"/>
</dbReference>
<sequence>MMKNNESPITIPKIMVFRPTLEEMKDFSKYLEYMESQGAHHAGLAKIIPPPEWIPRKAGYDNINVQIRCPIKQVVSGSQGYYQQFNISSRSMSFRDFKKLANSPDYRTPDFFDYDDLERKYWKNITYNSAIYGADVPGSLTDSTCKEFNINNLNTILDLINDSYGIKIMGVNTAYLYFGMWKSSFAWHTEDMDLYSINYLHFGAPKSWYCVPPEHGKKLEKLAIELFSPQYLECPAFLRHKMTIISPQILRKYSVPYSKITQEKGEIMITFPYSYHAGYNHGLNCAESTNFALPRWIEFGKRATICHCRPDTVKINMDVFVQLFQPERYDNWLKGIDIGPDPKDPTNICAAPSPYYQEIEPTNKIKPKRQPSYKRQLIQKNLQLVEEEEYCPEDFECEDDDDSPDYCSNENRNGEKNYKSKRKKSKCSNNIDFNKNDINLSNNNTTKINGCDLKSNGTVTTVLNNGNICKNELLTYEMDNFNCNEAIVSLDQLCRRTIQYTDNPCAFEDEKNLNHIASLIDPFCSICTLLRLFEFPHQDLSRISTNLKPPLYSRVLIPKSLFNFKMKHQSTNVINNNNDDDNTDLLSTLLICSTCKLCVHSSCYGVELVPDNPREWLCDRCISGDLDAACCLCPLRGGPIKQTKCKQWAHLTCSLAITNVKFDDHIVWKPIDISLTCCFCSQKSNGSISNYIMGLCIRCSNSQCTEYFHVTCAHREGVLFELNDNLTSFRFICKKCQMNKFYRNPSINNNHTHHNSTNNLNNHYHQQQQQQQQNDENIELNMMVVARYSPNCYSYARVLECFDEMMHHVQFVDNTLNNIRSTDIVDFEKKCPMIGDLVEVIRNKEQLYGTYAGYHITKMYSLEFSNGVKSSYERDNIYKLIDEIPKRILVRINDNPD</sequence>
<dbReference type="InterPro" id="IPR003349">
    <property type="entry name" value="JmjN"/>
</dbReference>
<dbReference type="Pfam" id="PF02375">
    <property type="entry name" value="JmjN"/>
    <property type="match status" value="1"/>
</dbReference>
<evidence type="ECO:0000256" key="14">
    <source>
        <dbReference type="ARBA" id="ARBA00023242"/>
    </source>
</evidence>
<evidence type="ECO:0000256" key="8">
    <source>
        <dbReference type="ARBA" id="ARBA00022853"/>
    </source>
</evidence>
<dbReference type="GO" id="GO:0008270">
    <property type="term" value="F:zinc ion binding"/>
    <property type="evidence" value="ECO:0007669"/>
    <property type="project" value="UniProtKB-KW"/>
</dbReference>
<evidence type="ECO:0000256" key="12">
    <source>
        <dbReference type="ARBA" id="ARBA00023015"/>
    </source>
</evidence>
<dbReference type="Pfam" id="PF02373">
    <property type="entry name" value="JmjC"/>
    <property type="match status" value="1"/>
</dbReference>
<keyword evidence="13" id="KW-0804">Transcription</keyword>